<keyword evidence="3" id="KW-0067">ATP-binding</keyword>
<dbReference type="STRING" id="457570.Nther_2628"/>
<dbReference type="KEGG" id="nth:Nther_2628"/>
<dbReference type="FunFam" id="3.40.50.300:FF:000032">
    <property type="entry name" value="Export ABC transporter ATP-binding protein"/>
    <property type="match status" value="1"/>
</dbReference>
<dbReference type="Gene3D" id="3.40.50.300">
    <property type="entry name" value="P-loop containing nucleotide triphosphate hydrolases"/>
    <property type="match status" value="1"/>
</dbReference>
<dbReference type="GO" id="GO:0022857">
    <property type="term" value="F:transmembrane transporter activity"/>
    <property type="evidence" value="ECO:0007669"/>
    <property type="project" value="TreeGrafter"/>
</dbReference>
<dbReference type="EMBL" id="CP001034">
    <property type="protein sequence ID" value="ACB86183.1"/>
    <property type="molecule type" value="Genomic_DNA"/>
</dbReference>
<reference evidence="5 6" key="1">
    <citation type="submission" date="2008-04" db="EMBL/GenBank/DDBJ databases">
        <title>Complete sequence of chromosome of Natranaerobius thermophilus JW/NM-WN-LF.</title>
        <authorList>
            <consortium name="US DOE Joint Genome Institute"/>
            <person name="Copeland A."/>
            <person name="Lucas S."/>
            <person name="Lapidus A."/>
            <person name="Glavina del Rio T."/>
            <person name="Dalin E."/>
            <person name="Tice H."/>
            <person name="Bruce D."/>
            <person name="Goodwin L."/>
            <person name="Pitluck S."/>
            <person name="Chertkov O."/>
            <person name="Brettin T."/>
            <person name="Detter J.C."/>
            <person name="Han C."/>
            <person name="Kuske C.R."/>
            <person name="Schmutz J."/>
            <person name="Larimer F."/>
            <person name="Land M."/>
            <person name="Hauser L."/>
            <person name="Kyrpides N."/>
            <person name="Lykidis A."/>
            <person name="Mesbah N.M."/>
            <person name="Wiegel J."/>
        </authorList>
    </citation>
    <scope>NUCLEOTIDE SEQUENCE [LARGE SCALE GENOMIC DNA]</scope>
    <source>
        <strain evidence="6">ATCC BAA-1301 / DSM 18059 / JW/NM-WN-LF</strain>
    </source>
</reference>
<dbReference type="Pfam" id="PF00005">
    <property type="entry name" value="ABC_tran"/>
    <property type="match status" value="1"/>
</dbReference>
<dbReference type="PROSITE" id="PS50893">
    <property type="entry name" value="ABC_TRANSPORTER_2"/>
    <property type="match status" value="1"/>
</dbReference>
<dbReference type="eggNOG" id="COG1136">
    <property type="taxonomic scope" value="Bacteria"/>
</dbReference>
<evidence type="ECO:0000313" key="5">
    <source>
        <dbReference type="EMBL" id="ACB86183.1"/>
    </source>
</evidence>
<dbReference type="InterPro" id="IPR003439">
    <property type="entry name" value="ABC_transporter-like_ATP-bd"/>
</dbReference>
<dbReference type="PROSITE" id="PS00211">
    <property type="entry name" value="ABC_TRANSPORTER_1"/>
    <property type="match status" value="1"/>
</dbReference>
<dbReference type="GO" id="GO:0005524">
    <property type="term" value="F:ATP binding"/>
    <property type="evidence" value="ECO:0007669"/>
    <property type="project" value="UniProtKB-KW"/>
</dbReference>
<dbReference type="Proteomes" id="UP000001683">
    <property type="component" value="Chromosome"/>
</dbReference>
<dbReference type="GO" id="GO:0098796">
    <property type="term" value="C:membrane protein complex"/>
    <property type="evidence" value="ECO:0007669"/>
    <property type="project" value="UniProtKB-ARBA"/>
</dbReference>
<dbReference type="AlphaFoldDB" id="B2A275"/>
<dbReference type="GO" id="GO:0005886">
    <property type="term" value="C:plasma membrane"/>
    <property type="evidence" value="ECO:0007669"/>
    <property type="project" value="TreeGrafter"/>
</dbReference>
<dbReference type="SMART" id="SM00382">
    <property type="entry name" value="AAA"/>
    <property type="match status" value="1"/>
</dbReference>
<dbReference type="RefSeq" id="WP_012449023.1">
    <property type="nucleotide sequence ID" value="NC_010718.1"/>
</dbReference>
<sequence>MNSATATINNQNDNNTMIAARNVIKKYRMGNQIVSALSGVDLEVEPGEIVVVLGTSGSGKTTLLNIAAGLERPTKGELFIDKYKLNQLSERQMTLLRRRYIGFIFQLYNLVPSLTALENAVMPLVFEGVSPKEREKRGKTFLKQLGLGDRLLHRPGELSGGQRQRVAIARALINNPRVIFADEPTGNLDTRTTKEILALLLNIIRENGQTMLMVTHDTEVATYGDRVVEMVDGYITDIYSN</sequence>
<gene>
    <name evidence="5" type="ordered locus">Nther_2628</name>
</gene>
<dbReference type="PANTHER" id="PTHR24220:SF86">
    <property type="entry name" value="ABC TRANSPORTER ABCH.1"/>
    <property type="match status" value="1"/>
</dbReference>
<dbReference type="CDD" id="cd03255">
    <property type="entry name" value="ABC_MJ0796_LolCDE_FtsE"/>
    <property type="match status" value="1"/>
</dbReference>
<dbReference type="SUPFAM" id="SSF52540">
    <property type="entry name" value="P-loop containing nucleoside triphosphate hydrolases"/>
    <property type="match status" value="1"/>
</dbReference>
<keyword evidence="6" id="KW-1185">Reference proteome</keyword>
<dbReference type="InterPro" id="IPR015854">
    <property type="entry name" value="ABC_transpr_LolD-like"/>
</dbReference>
<dbReference type="InterPro" id="IPR017911">
    <property type="entry name" value="MacB-like_ATP-bd"/>
</dbReference>
<reference evidence="5 6" key="2">
    <citation type="journal article" date="2011" name="J. Bacteriol.">
        <title>Complete genome sequence of the anaerobic, halophilic alkalithermophile Natranaerobius thermophilus JW/NM-WN-LF.</title>
        <authorList>
            <person name="Zhao B."/>
            <person name="Mesbah N.M."/>
            <person name="Dalin E."/>
            <person name="Goodwin L."/>
            <person name="Nolan M."/>
            <person name="Pitluck S."/>
            <person name="Chertkov O."/>
            <person name="Brettin T.S."/>
            <person name="Han J."/>
            <person name="Larimer F.W."/>
            <person name="Land M.L."/>
            <person name="Hauser L."/>
            <person name="Kyrpides N."/>
            <person name="Wiegel J."/>
        </authorList>
    </citation>
    <scope>NUCLEOTIDE SEQUENCE [LARGE SCALE GENOMIC DNA]</scope>
    <source>
        <strain evidence="6">ATCC BAA-1301 / DSM 18059 / JW/NM-WN-LF</strain>
    </source>
</reference>
<dbReference type="PANTHER" id="PTHR24220">
    <property type="entry name" value="IMPORT ATP-BINDING PROTEIN"/>
    <property type="match status" value="1"/>
</dbReference>
<evidence type="ECO:0000313" key="6">
    <source>
        <dbReference type="Proteomes" id="UP000001683"/>
    </source>
</evidence>
<keyword evidence="1" id="KW-0813">Transport</keyword>
<dbReference type="InterPro" id="IPR027417">
    <property type="entry name" value="P-loop_NTPase"/>
</dbReference>
<evidence type="ECO:0000256" key="2">
    <source>
        <dbReference type="ARBA" id="ARBA00022741"/>
    </source>
</evidence>
<feature type="domain" description="ABC transporter" evidence="4">
    <location>
        <begin position="18"/>
        <end position="240"/>
    </location>
</feature>
<dbReference type="FunCoup" id="B2A275">
    <property type="interactions" value="386"/>
</dbReference>
<protein>
    <submittedName>
        <fullName evidence="5">ABC transporter related</fullName>
    </submittedName>
</protein>
<dbReference type="InterPro" id="IPR003593">
    <property type="entry name" value="AAA+_ATPase"/>
</dbReference>
<dbReference type="InParanoid" id="B2A275"/>
<proteinExistence type="predicted"/>
<name>B2A275_NATTJ</name>
<evidence type="ECO:0000256" key="1">
    <source>
        <dbReference type="ARBA" id="ARBA00022448"/>
    </source>
</evidence>
<dbReference type="HOGENOM" id="CLU_000604_1_22_9"/>
<accession>B2A275</accession>
<dbReference type="GO" id="GO:0016887">
    <property type="term" value="F:ATP hydrolysis activity"/>
    <property type="evidence" value="ECO:0007669"/>
    <property type="project" value="InterPro"/>
</dbReference>
<evidence type="ECO:0000256" key="3">
    <source>
        <dbReference type="ARBA" id="ARBA00022840"/>
    </source>
</evidence>
<keyword evidence="2" id="KW-0547">Nucleotide-binding</keyword>
<organism evidence="5 6">
    <name type="scientific">Natranaerobius thermophilus (strain ATCC BAA-1301 / DSM 18059 / JW/NM-WN-LF)</name>
    <dbReference type="NCBI Taxonomy" id="457570"/>
    <lineage>
        <taxon>Bacteria</taxon>
        <taxon>Bacillati</taxon>
        <taxon>Bacillota</taxon>
        <taxon>Clostridia</taxon>
        <taxon>Natranaerobiales</taxon>
        <taxon>Natranaerobiaceae</taxon>
        <taxon>Natranaerobius</taxon>
    </lineage>
</organism>
<evidence type="ECO:0000259" key="4">
    <source>
        <dbReference type="PROSITE" id="PS50893"/>
    </source>
</evidence>
<dbReference type="InterPro" id="IPR017871">
    <property type="entry name" value="ABC_transporter-like_CS"/>
</dbReference>